<dbReference type="GO" id="GO:0043597">
    <property type="term" value="C:cytoplasmic replication fork"/>
    <property type="evidence" value="ECO:0007669"/>
    <property type="project" value="TreeGrafter"/>
</dbReference>
<dbReference type="STRING" id="1423724.FC32_GL000347"/>
<dbReference type="PANTHER" id="PTHR11390:SF21">
    <property type="entry name" value="DNA TOPOISOMERASE 3-ALPHA"/>
    <property type="match status" value="1"/>
</dbReference>
<evidence type="ECO:0000259" key="15">
    <source>
        <dbReference type="PROSITE" id="PS52039"/>
    </source>
</evidence>
<keyword evidence="6" id="KW-0799">Topoisomerase</keyword>
<dbReference type="InterPro" id="IPR005738">
    <property type="entry name" value="TopoIII"/>
</dbReference>
<reference evidence="16 17" key="1">
    <citation type="journal article" date="2015" name="Genome Announc.">
        <title>Expanding the biotechnology potential of lactobacilli through comparative genomics of 213 strains and associated genera.</title>
        <authorList>
            <person name="Sun Z."/>
            <person name="Harris H.M."/>
            <person name="McCann A."/>
            <person name="Guo C."/>
            <person name="Argimon S."/>
            <person name="Zhang W."/>
            <person name="Yang X."/>
            <person name="Jeffery I.B."/>
            <person name="Cooney J.C."/>
            <person name="Kagawa T.F."/>
            <person name="Liu W."/>
            <person name="Song Y."/>
            <person name="Salvetti E."/>
            <person name="Wrobel A."/>
            <person name="Rasinkangas P."/>
            <person name="Parkhill J."/>
            <person name="Rea M.C."/>
            <person name="O'Sullivan O."/>
            <person name="Ritari J."/>
            <person name="Douillard F.P."/>
            <person name="Paul Ross R."/>
            <person name="Yang R."/>
            <person name="Briner A.E."/>
            <person name="Felis G.E."/>
            <person name="de Vos W.M."/>
            <person name="Barrangou R."/>
            <person name="Klaenhammer T.R."/>
            <person name="Caufield P.W."/>
            <person name="Cui Y."/>
            <person name="Zhang H."/>
            <person name="O'Toole P.W."/>
        </authorList>
    </citation>
    <scope>NUCLEOTIDE SEQUENCE [LARGE SCALE GENOMIC DNA]</scope>
    <source>
        <strain evidence="16 17">DSM 16634</strain>
    </source>
</reference>
<keyword evidence="5" id="KW-0460">Magnesium</keyword>
<evidence type="ECO:0000256" key="5">
    <source>
        <dbReference type="ARBA" id="ARBA00022842"/>
    </source>
</evidence>
<sequence>MKKLVLAEKPSVARDLSQILGATQKHKNYYEGNEYVVTWALGHLLGLKMPEDLKQEWQTWQLETLPMIPKYIGTKPLPKTRAQLKAIGSLAKRKDISEAIIATDAGREGELVARWILEYVRFNKPVKRLWISSQTTKAIKQGFATLKPAKAYDNLYYSALARAKADWLVGLNVTRALTVKYQDNLSAGRVQTPTLALVAKQEEKISKFIPQKYFTITLNVAGKKAKLQQKDPHVLKERKQAEEIVAKMQQASGRVTEIKFKDKVIPAPLPYDLTELQRVANELYGYSAKKTLALVQSLYEVHKIVSYPRTDSKYLSNDLKATLKERLRAISGMLPAAKQYAGTAKVVQTKAFNDAKVTDHHALIPTEQIPQYSKLSSDEHRIYNLIAKRFLGLFLPPHKVRQEKAVVKFGDQTFTLTQTTVLEPGWKESENNEAPLNLTENMVITPQFMINEALTTPPKPLSEGSLLAQMEKFNLGTPATRAEIIEKLVKSALMERNNNSLHVTKKGQQLLELVNPELVSPKLTAKWELQLEQIAKGKYNSKKFLSEIEADTKRLVREVKNSEQKYQDYSLTKKKCPKCGAFLKEKPVRDGKLLVCTNESCTYKRRAEAKVSNHRCPICHKKMLIVSGKNGEYFRCKYDGTTEKLTGGKKGKKKMTKHEERRLLKKINQDNEPQESALAQALKQALGQNDE</sequence>
<accession>A0A0R1U1V5</accession>
<name>A0A0R1U1V5_9LACO</name>
<comment type="caution">
    <text evidence="16">The sequence shown here is derived from an EMBL/GenBank/DDBJ whole genome shotgun (WGS) entry which is preliminary data.</text>
</comment>
<organism evidence="16 17">
    <name type="scientific">Ligilactobacillus apodemi DSM 16634 = JCM 16172</name>
    <dbReference type="NCBI Taxonomy" id="1423724"/>
    <lineage>
        <taxon>Bacteria</taxon>
        <taxon>Bacillati</taxon>
        <taxon>Bacillota</taxon>
        <taxon>Bacilli</taxon>
        <taxon>Lactobacillales</taxon>
        <taxon>Lactobacillaceae</taxon>
        <taxon>Ligilactobacillus</taxon>
    </lineage>
</organism>
<dbReference type="InterPro" id="IPR000380">
    <property type="entry name" value="Topo_IA"/>
</dbReference>
<evidence type="ECO:0000313" key="17">
    <source>
        <dbReference type="Proteomes" id="UP000051324"/>
    </source>
</evidence>
<feature type="domain" description="Topo IA-type catalytic" evidence="15">
    <location>
        <begin position="152"/>
        <end position="556"/>
    </location>
</feature>
<dbReference type="NCBIfam" id="TIGR01056">
    <property type="entry name" value="topB"/>
    <property type="match status" value="1"/>
</dbReference>
<dbReference type="InterPro" id="IPR003601">
    <property type="entry name" value="Topo_IA_2"/>
</dbReference>
<feature type="domain" description="Toprim" evidence="14">
    <location>
        <begin position="2"/>
        <end position="135"/>
    </location>
</feature>
<dbReference type="InterPro" id="IPR013824">
    <property type="entry name" value="Topo_IA_cen_sub1"/>
</dbReference>
<dbReference type="Gene3D" id="1.10.290.10">
    <property type="entry name" value="Topoisomerase I, domain 4"/>
    <property type="match status" value="1"/>
</dbReference>
<gene>
    <name evidence="16" type="ORF">FC32_GL000347</name>
</gene>
<dbReference type="Gene3D" id="2.70.20.10">
    <property type="entry name" value="Topoisomerase I, domain 3"/>
    <property type="match status" value="1"/>
</dbReference>
<dbReference type="InterPro" id="IPR013826">
    <property type="entry name" value="Topo_IA_cen_sub3"/>
</dbReference>
<evidence type="ECO:0000256" key="11">
    <source>
        <dbReference type="ARBA" id="ARBA00032235"/>
    </source>
</evidence>
<feature type="compositionally biased region" description="Low complexity" evidence="13">
    <location>
        <begin position="677"/>
        <end position="691"/>
    </location>
</feature>
<dbReference type="RefSeq" id="WP_056957292.1">
    <property type="nucleotide sequence ID" value="NZ_AZFT01000048.1"/>
</dbReference>
<dbReference type="CDD" id="cd03362">
    <property type="entry name" value="TOPRIM_TopoIA_TopoIII"/>
    <property type="match status" value="1"/>
</dbReference>
<dbReference type="Gene3D" id="3.40.50.140">
    <property type="match status" value="1"/>
</dbReference>
<dbReference type="eggNOG" id="COG0550">
    <property type="taxonomic scope" value="Bacteria"/>
</dbReference>
<dbReference type="PROSITE" id="PS52039">
    <property type="entry name" value="TOPO_IA_2"/>
    <property type="match status" value="1"/>
</dbReference>
<dbReference type="NCBIfam" id="NF005829">
    <property type="entry name" value="PRK07726.1"/>
    <property type="match status" value="1"/>
</dbReference>
<keyword evidence="17" id="KW-1185">Reference proteome</keyword>
<dbReference type="PRINTS" id="PR00417">
    <property type="entry name" value="PRTPISMRASEI"/>
</dbReference>
<evidence type="ECO:0000313" key="16">
    <source>
        <dbReference type="EMBL" id="KRL84866.1"/>
    </source>
</evidence>
<dbReference type="PANTHER" id="PTHR11390">
    <property type="entry name" value="PROKARYOTIC DNA TOPOISOMERASE"/>
    <property type="match status" value="1"/>
</dbReference>
<keyword evidence="7" id="KW-0238">DNA-binding</keyword>
<evidence type="ECO:0000256" key="7">
    <source>
        <dbReference type="ARBA" id="ARBA00023125"/>
    </source>
</evidence>
<dbReference type="GO" id="GO:0006310">
    <property type="term" value="P:DNA recombination"/>
    <property type="evidence" value="ECO:0007669"/>
    <property type="project" value="TreeGrafter"/>
</dbReference>
<dbReference type="Pfam" id="PF01751">
    <property type="entry name" value="Toprim"/>
    <property type="match status" value="1"/>
</dbReference>
<dbReference type="InterPro" id="IPR013825">
    <property type="entry name" value="Topo_IA_cen_sub2"/>
</dbReference>
<dbReference type="InterPro" id="IPR003602">
    <property type="entry name" value="Topo_IA_DNA-bd_dom"/>
</dbReference>
<dbReference type="EC" id="5.6.2.1" evidence="3"/>
<feature type="region of interest" description="Disordered" evidence="13">
    <location>
        <begin position="666"/>
        <end position="691"/>
    </location>
</feature>
<dbReference type="SMART" id="SM00437">
    <property type="entry name" value="TOP1Ac"/>
    <property type="match status" value="1"/>
</dbReference>
<dbReference type="PROSITE" id="PS50880">
    <property type="entry name" value="TOPRIM"/>
    <property type="match status" value="1"/>
</dbReference>
<dbReference type="InterPro" id="IPR023406">
    <property type="entry name" value="Topo_IA_AS"/>
</dbReference>
<evidence type="ECO:0000256" key="3">
    <source>
        <dbReference type="ARBA" id="ARBA00012891"/>
    </source>
</evidence>
<dbReference type="PROSITE" id="PS00396">
    <property type="entry name" value="TOPO_IA_1"/>
    <property type="match status" value="1"/>
</dbReference>
<proteinExistence type="inferred from homology"/>
<dbReference type="InterPro" id="IPR013497">
    <property type="entry name" value="Topo_IA_cen"/>
</dbReference>
<comment type="similarity">
    <text evidence="2">Belongs to the type IA topoisomerase family.</text>
</comment>
<evidence type="ECO:0000256" key="2">
    <source>
        <dbReference type="ARBA" id="ARBA00009446"/>
    </source>
</evidence>
<keyword evidence="4" id="KW-0479">Metal-binding</keyword>
<evidence type="ECO:0000256" key="6">
    <source>
        <dbReference type="ARBA" id="ARBA00023029"/>
    </source>
</evidence>
<dbReference type="EMBL" id="AZFT01000048">
    <property type="protein sequence ID" value="KRL84866.1"/>
    <property type="molecule type" value="Genomic_DNA"/>
</dbReference>
<evidence type="ECO:0000256" key="4">
    <source>
        <dbReference type="ARBA" id="ARBA00022723"/>
    </source>
</evidence>
<keyword evidence="8 16" id="KW-0413">Isomerase</keyword>
<dbReference type="GO" id="GO:0003917">
    <property type="term" value="F:DNA topoisomerase type I (single strand cut, ATP-independent) activity"/>
    <property type="evidence" value="ECO:0007669"/>
    <property type="project" value="UniProtKB-EC"/>
</dbReference>
<evidence type="ECO:0000256" key="10">
    <source>
        <dbReference type="ARBA" id="ARBA00031985"/>
    </source>
</evidence>
<evidence type="ECO:0000256" key="9">
    <source>
        <dbReference type="ARBA" id="ARBA00030003"/>
    </source>
</evidence>
<dbReference type="InterPro" id="IPR034144">
    <property type="entry name" value="TOPRIM_TopoIII"/>
</dbReference>
<dbReference type="Proteomes" id="UP000051324">
    <property type="component" value="Unassembled WGS sequence"/>
</dbReference>
<comment type="catalytic activity">
    <reaction evidence="1">
        <text>ATP-independent breakage of single-stranded DNA, followed by passage and rejoining.</text>
        <dbReference type="EC" id="5.6.2.1"/>
    </reaction>
</comment>
<dbReference type="InterPro" id="IPR006171">
    <property type="entry name" value="TOPRIM_dom"/>
</dbReference>
<evidence type="ECO:0000256" key="12">
    <source>
        <dbReference type="ARBA" id="ARBA00032877"/>
    </source>
</evidence>
<evidence type="ECO:0000259" key="14">
    <source>
        <dbReference type="PROSITE" id="PS50880"/>
    </source>
</evidence>
<dbReference type="SMART" id="SM00493">
    <property type="entry name" value="TOPRIM"/>
    <property type="match status" value="1"/>
</dbReference>
<dbReference type="GO" id="GO:0006281">
    <property type="term" value="P:DNA repair"/>
    <property type="evidence" value="ECO:0007669"/>
    <property type="project" value="TreeGrafter"/>
</dbReference>
<dbReference type="Pfam" id="PF01131">
    <property type="entry name" value="Topoisom_bac"/>
    <property type="match status" value="1"/>
</dbReference>
<dbReference type="Gene3D" id="1.10.460.10">
    <property type="entry name" value="Topoisomerase I, domain 2"/>
    <property type="match status" value="1"/>
</dbReference>
<dbReference type="InterPro" id="IPR023405">
    <property type="entry name" value="Topo_IA_core_domain"/>
</dbReference>
<dbReference type="SUPFAM" id="SSF56712">
    <property type="entry name" value="Prokaryotic type I DNA topoisomerase"/>
    <property type="match status" value="1"/>
</dbReference>
<evidence type="ECO:0000256" key="8">
    <source>
        <dbReference type="ARBA" id="ARBA00023235"/>
    </source>
</evidence>
<protein>
    <recommendedName>
        <fullName evidence="3">DNA topoisomerase</fullName>
        <ecNumber evidence="3">5.6.2.1</ecNumber>
    </recommendedName>
    <alternativeName>
        <fullName evidence="12">Omega-protein</fullName>
    </alternativeName>
    <alternativeName>
        <fullName evidence="11">Relaxing enzyme</fullName>
    </alternativeName>
    <alternativeName>
        <fullName evidence="9">Swivelase</fullName>
    </alternativeName>
    <alternativeName>
        <fullName evidence="10">Untwisting enzyme</fullName>
    </alternativeName>
</protein>
<evidence type="ECO:0000256" key="13">
    <source>
        <dbReference type="SAM" id="MobiDB-lite"/>
    </source>
</evidence>
<evidence type="ECO:0000256" key="1">
    <source>
        <dbReference type="ARBA" id="ARBA00000213"/>
    </source>
</evidence>
<dbReference type="GO" id="GO:0003677">
    <property type="term" value="F:DNA binding"/>
    <property type="evidence" value="ECO:0007669"/>
    <property type="project" value="UniProtKB-KW"/>
</dbReference>
<dbReference type="SMART" id="SM00436">
    <property type="entry name" value="TOP1Bc"/>
    <property type="match status" value="1"/>
</dbReference>
<dbReference type="CDD" id="cd00186">
    <property type="entry name" value="TOP1Ac"/>
    <property type="match status" value="1"/>
</dbReference>
<dbReference type="GO" id="GO:0046872">
    <property type="term" value="F:metal ion binding"/>
    <property type="evidence" value="ECO:0007669"/>
    <property type="project" value="UniProtKB-KW"/>
</dbReference>
<dbReference type="GO" id="GO:0006265">
    <property type="term" value="P:DNA topological change"/>
    <property type="evidence" value="ECO:0007669"/>
    <property type="project" value="InterPro"/>
</dbReference>
<dbReference type="PATRIC" id="fig|1423724.4.peg.365"/>
<dbReference type="AlphaFoldDB" id="A0A0R1U1V5"/>